<dbReference type="AlphaFoldDB" id="A0A6A6M6Y9"/>
<protein>
    <recommendedName>
        <fullName evidence="3">Pentatricopeptide repeat-containing protein</fullName>
    </recommendedName>
</protein>
<gene>
    <name evidence="1" type="ORF">GH714_000205</name>
</gene>
<proteinExistence type="predicted"/>
<evidence type="ECO:0000313" key="2">
    <source>
        <dbReference type="Proteomes" id="UP000467840"/>
    </source>
</evidence>
<reference evidence="1 2" key="1">
    <citation type="journal article" date="2020" name="Mol. Plant">
        <title>The Chromosome-Based Rubber Tree Genome Provides New Insights into Spurge Genome Evolution and Rubber Biosynthesis.</title>
        <authorList>
            <person name="Liu J."/>
            <person name="Shi C."/>
            <person name="Shi C.C."/>
            <person name="Li W."/>
            <person name="Zhang Q.J."/>
            <person name="Zhang Y."/>
            <person name="Li K."/>
            <person name="Lu H.F."/>
            <person name="Shi C."/>
            <person name="Zhu S.T."/>
            <person name="Xiao Z.Y."/>
            <person name="Nan H."/>
            <person name="Yue Y."/>
            <person name="Zhu X.G."/>
            <person name="Wu Y."/>
            <person name="Hong X.N."/>
            <person name="Fan G.Y."/>
            <person name="Tong Y."/>
            <person name="Zhang D."/>
            <person name="Mao C.L."/>
            <person name="Liu Y.L."/>
            <person name="Hao S.J."/>
            <person name="Liu W.Q."/>
            <person name="Lv M.Q."/>
            <person name="Zhang H.B."/>
            <person name="Liu Y."/>
            <person name="Hu-Tang G.R."/>
            <person name="Wang J.P."/>
            <person name="Wang J.H."/>
            <person name="Sun Y.H."/>
            <person name="Ni S.B."/>
            <person name="Chen W.B."/>
            <person name="Zhang X.C."/>
            <person name="Jiao Y.N."/>
            <person name="Eichler E.E."/>
            <person name="Li G.H."/>
            <person name="Liu X."/>
            <person name="Gao L.Z."/>
        </authorList>
    </citation>
    <scope>NUCLEOTIDE SEQUENCE [LARGE SCALE GENOMIC DNA]</scope>
    <source>
        <strain evidence="2">cv. GT1</strain>
        <tissue evidence="1">Leaf</tissue>
    </source>
</reference>
<accession>A0A6A6M6Y9</accession>
<sequence>MRGRFCSSQCIRSMGGKLEPTNVGIYGLLADIYAEAGMWDGVKGVKKLLETQGLQKAPGPKWIEAKIELYSFVSVVEFNP</sequence>
<dbReference type="EMBL" id="JAAGAX010000006">
    <property type="protein sequence ID" value="KAF2309034.1"/>
    <property type="molecule type" value="Genomic_DNA"/>
</dbReference>
<evidence type="ECO:0000313" key="1">
    <source>
        <dbReference type="EMBL" id="KAF2309034.1"/>
    </source>
</evidence>
<dbReference type="Pfam" id="PF20431">
    <property type="entry name" value="E_motif"/>
    <property type="match status" value="1"/>
</dbReference>
<name>A0A6A6M6Y9_HEVBR</name>
<keyword evidence="2" id="KW-1185">Reference proteome</keyword>
<dbReference type="InterPro" id="IPR046848">
    <property type="entry name" value="E_motif"/>
</dbReference>
<evidence type="ECO:0008006" key="3">
    <source>
        <dbReference type="Google" id="ProtNLM"/>
    </source>
</evidence>
<organism evidence="1 2">
    <name type="scientific">Hevea brasiliensis</name>
    <name type="common">Para rubber tree</name>
    <name type="synonym">Siphonia brasiliensis</name>
    <dbReference type="NCBI Taxonomy" id="3981"/>
    <lineage>
        <taxon>Eukaryota</taxon>
        <taxon>Viridiplantae</taxon>
        <taxon>Streptophyta</taxon>
        <taxon>Embryophyta</taxon>
        <taxon>Tracheophyta</taxon>
        <taxon>Spermatophyta</taxon>
        <taxon>Magnoliopsida</taxon>
        <taxon>eudicotyledons</taxon>
        <taxon>Gunneridae</taxon>
        <taxon>Pentapetalae</taxon>
        <taxon>rosids</taxon>
        <taxon>fabids</taxon>
        <taxon>Malpighiales</taxon>
        <taxon>Euphorbiaceae</taxon>
        <taxon>Crotonoideae</taxon>
        <taxon>Micrandreae</taxon>
        <taxon>Hevea</taxon>
    </lineage>
</organism>
<dbReference type="Proteomes" id="UP000467840">
    <property type="component" value="Chromosome 14"/>
</dbReference>
<comment type="caution">
    <text evidence="1">The sequence shown here is derived from an EMBL/GenBank/DDBJ whole genome shotgun (WGS) entry which is preliminary data.</text>
</comment>